<sequence>MQKYKQYILLLLFVLSATAPSFSQVIAPVKDTNDLREYILNASDSGQLQITIPAHTAVFIDQAPYHYFSEDTLLQTSIMAIQKPYGATQEALRLGFLRCGGTSGIQIRQAKTEVNKKKFIELSQRSEDYRVEFLVISLIVLLAFYALYMNAFPYAASMYLSLFPKKNRADGVLFRGTPFTKENAVLLIFHSFALAILIGSLLMRLNAELIFSLGWETIIFYFLLSVLLIVFFFYLKYLFLLNLGSVLSLKETPSFHFLEYLRLSIWYVNISLLAVLVISISGDMRLITPQIITFIVLFMGLFRTLWLAVKLGFSGVFSYVNLFSYLCASEILPLFIAVKIVSTW</sequence>
<feature type="transmembrane region" description="Helical" evidence="1">
    <location>
        <begin position="287"/>
        <end position="309"/>
    </location>
</feature>
<feature type="transmembrane region" description="Helical" evidence="1">
    <location>
        <begin position="218"/>
        <end position="239"/>
    </location>
</feature>
<feature type="chain" id="PRO_5046137448" description="DUF4271 domain-containing protein" evidence="2">
    <location>
        <begin position="24"/>
        <end position="344"/>
    </location>
</feature>
<keyword evidence="1" id="KW-1133">Transmembrane helix</keyword>
<accession>A0ABN6LF00</accession>
<evidence type="ECO:0000313" key="4">
    <source>
        <dbReference type="Proteomes" id="UP001354989"/>
    </source>
</evidence>
<keyword evidence="1" id="KW-0812">Transmembrane</keyword>
<keyword evidence="1" id="KW-0472">Membrane</keyword>
<keyword evidence="2" id="KW-0732">Signal</keyword>
<dbReference type="InterPro" id="IPR025367">
    <property type="entry name" value="DUF4271"/>
</dbReference>
<protein>
    <recommendedName>
        <fullName evidence="5">DUF4271 domain-containing protein</fullName>
    </recommendedName>
</protein>
<keyword evidence="4" id="KW-1185">Reference proteome</keyword>
<evidence type="ECO:0000256" key="1">
    <source>
        <dbReference type="SAM" id="Phobius"/>
    </source>
</evidence>
<name>A0ABN6LF00_9BACT</name>
<evidence type="ECO:0000256" key="2">
    <source>
        <dbReference type="SAM" id="SignalP"/>
    </source>
</evidence>
<evidence type="ECO:0008006" key="5">
    <source>
        <dbReference type="Google" id="ProtNLM"/>
    </source>
</evidence>
<feature type="transmembrane region" description="Helical" evidence="1">
    <location>
        <begin position="184"/>
        <end position="206"/>
    </location>
</feature>
<feature type="signal peptide" evidence="2">
    <location>
        <begin position="1"/>
        <end position="23"/>
    </location>
</feature>
<dbReference type="EMBL" id="AP025292">
    <property type="protein sequence ID" value="BDD00238.1"/>
    <property type="molecule type" value="Genomic_DNA"/>
</dbReference>
<proteinExistence type="predicted"/>
<reference evidence="3 4" key="1">
    <citation type="submission" date="2021-12" db="EMBL/GenBank/DDBJ databases">
        <title>Genome sequencing of bacteria with rrn-lacking chromosome and rrn-plasmid.</title>
        <authorList>
            <person name="Anda M."/>
            <person name="Iwasaki W."/>
        </authorList>
    </citation>
    <scope>NUCLEOTIDE SEQUENCE [LARGE SCALE GENOMIC DNA]</scope>
    <source>
        <strain evidence="3 4">NBRC 101262</strain>
    </source>
</reference>
<evidence type="ECO:0000313" key="3">
    <source>
        <dbReference type="EMBL" id="BDD00238.1"/>
    </source>
</evidence>
<gene>
    <name evidence="3" type="ORF">PEPS_25180</name>
</gene>
<feature type="transmembrane region" description="Helical" evidence="1">
    <location>
        <begin position="316"/>
        <end position="338"/>
    </location>
</feature>
<feature type="transmembrane region" description="Helical" evidence="1">
    <location>
        <begin position="133"/>
        <end position="163"/>
    </location>
</feature>
<dbReference type="Proteomes" id="UP001354989">
    <property type="component" value="Chromosome"/>
</dbReference>
<dbReference type="RefSeq" id="WP_338397216.1">
    <property type="nucleotide sequence ID" value="NZ_AP025292.1"/>
</dbReference>
<dbReference type="Pfam" id="PF14093">
    <property type="entry name" value="DUF4271"/>
    <property type="match status" value="1"/>
</dbReference>
<feature type="transmembrane region" description="Helical" evidence="1">
    <location>
        <begin position="260"/>
        <end position="281"/>
    </location>
</feature>
<organism evidence="3 4">
    <name type="scientific">Persicobacter psychrovividus</name>
    <dbReference type="NCBI Taxonomy" id="387638"/>
    <lineage>
        <taxon>Bacteria</taxon>
        <taxon>Pseudomonadati</taxon>
        <taxon>Bacteroidota</taxon>
        <taxon>Cytophagia</taxon>
        <taxon>Cytophagales</taxon>
        <taxon>Persicobacteraceae</taxon>
        <taxon>Persicobacter</taxon>
    </lineage>
</organism>